<dbReference type="FunFam" id="1.50.10.10:FF:000004">
    <property type="entry name" value="Phosphorylase b kinase regulatory subunit"/>
    <property type="match status" value="1"/>
</dbReference>
<reference evidence="17 18" key="1">
    <citation type="journal article" date="2015" name="Genome Biol. Evol.">
        <title>Phylogenomic analyses indicate that early fungi evolved digesting cell walls of algal ancestors of land plants.</title>
        <authorList>
            <person name="Chang Y."/>
            <person name="Wang S."/>
            <person name="Sekimoto S."/>
            <person name="Aerts A.L."/>
            <person name="Choi C."/>
            <person name="Clum A."/>
            <person name="LaButti K.M."/>
            <person name="Lindquist E.A."/>
            <person name="Yee Ngan C."/>
            <person name="Ohm R.A."/>
            <person name="Salamov A.A."/>
            <person name="Grigoriev I.V."/>
            <person name="Spatafora J.W."/>
            <person name="Berbee M.L."/>
        </authorList>
    </citation>
    <scope>NUCLEOTIDE SEQUENCE [LARGE SCALE GENOMIC DNA]</scope>
    <source>
        <strain evidence="17 18">NRRL 28638</strain>
    </source>
</reference>
<comment type="similarity">
    <text evidence="4">Belongs to the phosphorylase b kinase regulatory chain family.</text>
</comment>
<evidence type="ECO:0000256" key="2">
    <source>
        <dbReference type="ARBA" id="ARBA00004342"/>
    </source>
</evidence>
<keyword evidence="8" id="KW-0112">Calmodulin-binding</keyword>
<evidence type="ECO:0000256" key="8">
    <source>
        <dbReference type="ARBA" id="ARBA00022860"/>
    </source>
</evidence>
<dbReference type="Pfam" id="PF15711">
    <property type="entry name" value="ILEI"/>
    <property type="match status" value="1"/>
</dbReference>
<feature type="domain" description="GH15-like" evidence="14">
    <location>
        <begin position="18"/>
        <end position="932"/>
    </location>
</feature>
<dbReference type="InterPro" id="IPR039477">
    <property type="entry name" value="ILEI/PANDER_dom"/>
</dbReference>
<feature type="region of interest" description="Disordered" evidence="13">
    <location>
        <begin position="747"/>
        <end position="774"/>
    </location>
</feature>
<evidence type="ECO:0000256" key="3">
    <source>
        <dbReference type="ARBA" id="ARBA00005131"/>
    </source>
</evidence>
<dbReference type="Proteomes" id="UP000070444">
    <property type="component" value="Unassembled WGS sequence"/>
</dbReference>
<evidence type="ECO:0000259" key="14">
    <source>
        <dbReference type="Pfam" id="PF00723"/>
    </source>
</evidence>
<name>A0A137PG43_CONC2</name>
<dbReference type="InterPro" id="IPR012341">
    <property type="entry name" value="6hp_glycosidase-like_sf"/>
</dbReference>
<keyword evidence="17" id="KW-0378">Hydrolase</keyword>
<dbReference type="Pfam" id="PF19292">
    <property type="entry name" value="KPBB_C"/>
    <property type="match status" value="1"/>
</dbReference>
<evidence type="ECO:0000313" key="17">
    <source>
        <dbReference type="EMBL" id="KXN73911.1"/>
    </source>
</evidence>
<evidence type="ECO:0000256" key="7">
    <source>
        <dbReference type="ARBA" id="ARBA00022600"/>
    </source>
</evidence>
<evidence type="ECO:0000313" key="18">
    <source>
        <dbReference type="Proteomes" id="UP000070444"/>
    </source>
</evidence>
<evidence type="ECO:0000256" key="5">
    <source>
        <dbReference type="ARBA" id="ARBA00022475"/>
    </source>
</evidence>
<comment type="function">
    <text evidence="1">Phosphorylase b kinase catalyzes the phosphorylation of serine in certain substrates, including troponin I. The alpha chain may bind calmodulin.</text>
</comment>
<dbReference type="GO" id="GO:0005977">
    <property type="term" value="P:glycogen metabolic process"/>
    <property type="evidence" value="ECO:0007669"/>
    <property type="project" value="UniProtKB-UniPathway"/>
</dbReference>
<accession>A0A137PG43</accession>
<evidence type="ECO:0000256" key="6">
    <source>
        <dbReference type="ARBA" id="ARBA00022553"/>
    </source>
</evidence>
<feature type="compositionally biased region" description="Acidic residues" evidence="13">
    <location>
        <begin position="750"/>
        <end position="764"/>
    </location>
</feature>
<keyword evidence="5" id="KW-1003">Cell membrane</keyword>
<comment type="subcellular location">
    <subcellularLocation>
        <location evidence="2">Cell membrane</location>
        <topology evidence="2">Lipid-anchor</topology>
        <orientation evidence="2">Cytoplasmic side</orientation>
    </subcellularLocation>
</comment>
<sequence>MVNGNYYRRSSGRINKERLDYYYRAINTIILSRQNPNSGLIPASVAVTTHGDYRDAWVRDNVYSILAVWGLALAYRRIDDDDGRAYELEHSVVKLMRGLLFAMMRQAPKVEKFKYSQSPTDSLHAKYNTNTGDTVVGDNEWGHLQVDATSIFLLMIAQMTACGMHIVYTLDEVDFVQNLVFYIERAYRTPDYGIWERGNKINHGQPELNNSSLGMAVAALQAIDGVNLFGSRGGPSSAIHVLPDEITRNHNTLHNSLPRESHSKEIDAALLSVIGFPAFAVNDPEILERTQNDIINKLGGKYGCKRFLRDGHQTELEDTSRLHYDPNELKIFEDIECEWPLFFTYLILNGLFNNDEEMVETYSDLLEPLLVDSTTVGGLGQINDSADYSFERSTANSRATSMSPRRPDDRFYLVPEVYYVPKDKIDAEKENPNSQIRLPNDNVPLVWANSLYFLSCLIRENLLEISQIDPLGRRFNPKHSISDSTIVQVVLLSENTKLQQYLATLGLETQTVDQIQPITICRPSQLREVYTHLGANTKLGLSGRPPRPVGTMGTCRLYRVQGNMYAFTPHFMDMEHFYLSSDNNYLISVFEQELQFVQNNWFDSGRPTMTVMLTESMIVPSGHDSSNNWHFGTNEAKALLEFMMKLKTGYVNGIRVRLGHINEMVNTSCITSLDFLSSKSDVDWVGILRNTKSTRKGTRLRPTSDKSLRRSSSGVFAGAGLKTPIPRTESQDYFGVFNKDNKLQDHFNNEDSDISEEQSDDSSNEESKMLNLSLGDPSQVPQAITTLATSKNLFDQVDLVHYLYSCHGLSFYIDPLSATVGALLEEIYTKATSLKLWSVVRQAAGLLQKMTNSLTINLTDLVIRQKMCTVGEGENEKILRTGLGPEGLKNLIYSACNTDVMEGPMVQEILTFLGSFIRADPSIFKGIMRLRTHSILIAMREEISRIQNCDEEEAIEHLTQLSPFELKTLLFTILSGPTLSASNSKAVVQDHSHQNSSQSRERWHNFNCISGQSDGKIVLAARSAGFKAGNYAHLEINSEKVPIAKRGLNLVIINPAEGIILDTASFDTHASVHESEELDDCYENLTPDAIKALRSLGCSKADTIEYRDSWCFIGMKGATIGSIPEVHKKALQGPTDVLHHIITPSKHQEQVRRLIPSNPLNCLHGPSSGRWLRRRKNDGAFNRVPSNFFPKVWWVLYHSQGLKLGENTLPRDPTISEKTPDEFNFGAMVELFLGSYQDPAEREIAIETLSVISYIQDNYPDLKAVEGVVDLTNIISNGLRIFWDEWVEANKKDLKLAAPALVKKRSYSAEDQDESPSRVQVDNISSGLVIRDAEATNGNDKQEEAPLVESPGSDQPSAPAIPILTPLVQGDYSFDSNISFARRLFYDLPFLEEKGTCYYLSVSALKDKQVPENLIAGILSQKE</sequence>
<dbReference type="Gene3D" id="1.50.10.10">
    <property type="match status" value="1"/>
</dbReference>
<keyword evidence="12" id="KW-0636">Prenylation</keyword>
<protein>
    <submittedName>
        <fullName evidence="17">Glycoside hydrolase family 15 protein</fullName>
    </submittedName>
</protein>
<evidence type="ECO:0000256" key="13">
    <source>
        <dbReference type="SAM" id="MobiDB-lite"/>
    </source>
</evidence>
<keyword evidence="11" id="KW-0449">Lipoprotein</keyword>
<feature type="domain" description="Phosphorylase b kinase regulatory subunit alpha/beta C-terminal" evidence="16">
    <location>
        <begin position="1148"/>
        <end position="1292"/>
    </location>
</feature>
<feature type="domain" description="ILEI/PANDER" evidence="15">
    <location>
        <begin position="1079"/>
        <end position="1118"/>
    </location>
</feature>
<keyword evidence="6" id="KW-0597">Phosphoprotein</keyword>
<keyword evidence="18" id="KW-1185">Reference proteome</keyword>
<dbReference type="GO" id="GO:0005886">
    <property type="term" value="C:plasma membrane"/>
    <property type="evidence" value="ECO:0007669"/>
    <property type="project" value="UniProtKB-SubCell"/>
</dbReference>
<dbReference type="SUPFAM" id="SSF48208">
    <property type="entry name" value="Six-hairpin glycosidases"/>
    <property type="match status" value="1"/>
</dbReference>
<dbReference type="GO" id="GO:0005516">
    <property type="term" value="F:calmodulin binding"/>
    <property type="evidence" value="ECO:0007669"/>
    <property type="project" value="UniProtKB-KW"/>
</dbReference>
<comment type="pathway">
    <text evidence="3">Glycan biosynthesis; glycogen metabolism.</text>
</comment>
<keyword evidence="10" id="KW-0119">Carbohydrate metabolism</keyword>
<keyword evidence="9" id="KW-0472">Membrane</keyword>
<dbReference type="PANTHER" id="PTHR10749">
    <property type="entry name" value="PHOSPHORYLASE B KINASE REGULATORY SUBUNIT"/>
    <property type="match status" value="1"/>
</dbReference>
<dbReference type="InterPro" id="IPR008734">
    <property type="entry name" value="PHK_A/B_su"/>
</dbReference>
<dbReference type="Pfam" id="PF00723">
    <property type="entry name" value="Glyco_hydro_15"/>
    <property type="match status" value="1"/>
</dbReference>
<evidence type="ECO:0000256" key="11">
    <source>
        <dbReference type="ARBA" id="ARBA00023288"/>
    </source>
</evidence>
<dbReference type="PANTHER" id="PTHR10749:SF8">
    <property type="entry name" value="PHOSPHORYLASE B KINASE REGULATORY SUBUNIT BETA"/>
    <property type="match status" value="1"/>
</dbReference>
<evidence type="ECO:0000256" key="4">
    <source>
        <dbReference type="ARBA" id="ARBA00007128"/>
    </source>
</evidence>
<dbReference type="InterPro" id="IPR045583">
    <property type="entry name" value="KPBA/B_C"/>
</dbReference>
<evidence type="ECO:0000256" key="1">
    <source>
        <dbReference type="ARBA" id="ARBA00002837"/>
    </source>
</evidence>
<evidence type="ECO:0000256" key="10">
    <source>
        <dbReference type="ARBA" id="ARBA00023277"/>
    </source>
</evidence>
<evidence type="ECO:0000256" key="12">
    <source>
        <dbReference type="ARBA" id="ARBA00023289"/>
    </source>
</evidence>
<dbReference type="OrthoDB" id="5971574at2759"/>
<organism evidence="17 18">
    <name type="scientific">Conidiobolus coronatus (strain ATCC 28846 / CBS 209.66 / NRRL 28638)</name>
    <name type="common">Delacroixia coronata</name>
    <dbReference type="NCBI Taxonomy" id="796925"/>
    <lineage>
        <taxon>Eukaryota</taxon>
        <taxon>Fungi</taxon>
        <taxon>Fungi incertae sedis</taxon>
        <taxon>Zoopagomycota</taxon>
        <taxon>Entomophthoromycotina</taxon>
        <taxon>Entomophthoromycetes</taxon>
        <taxon>Entomophthorales</taxon>
        <taxon>Ancylistaceae</taxon>
        <taxon>Conidiobolus</taxon>
    </lineage>
</organism>
<dbReference type="OMA" id="NVYSIYC"/>
<dbReference type="InterPro" id="IPR008928">
    <property type="entry name" value="6-hairpin_glycosidase_sf"/>
</dbReference>
<dbReference type="GO" id="GO:0016787">
    <property type="term" value="F:hydrolase activity"/>
    <property type="evidence" value="ECO:0007669"/>
    <property type="project" value="UniProtKB-KW"/>
</dbReference>
<evidence type="ECO:0000256" key="9">
    <source>
        <dbReference type="ARBA" id="ARBA00023136"/>
    </source>
</evidence>
<keyword evidence="7" id="KW-0321">Glycogen metabolism</keyword>
<dbReference type="InterPro" id="IPR011613">
    <property type="entry name" value="GH15-like"/>
</dbReference>
<dbReference type="EMBL" id="KQ964430">
    <property type="protein sequence ID" value="KXN73911.1"/>
    <property type="molecule type" value="Genomic_DNA"/>
</dbReference>
<proteinExistence type="inferred from homology"/>
<gene>
    <name evidence="17" type="ORF">CONCODRAFT_77151</name>
</gene>
<dbReference type="UniPathway" id="UPA00163"/>
<dbReference type="STRING" id="796925.A0A137PG43"/>
<evidence type="ECO:0000259" key="16">
    <source>
        <dbReference type="Pfam" id="PF19292"/>
    </source>
</evidence>
<evidence type="ECO:0000259" key="15">
    <source>
        <dbReference type="Pfam" id="PF15711"/>
    </source>
</evidence>
<dbReference type="GO" id="GO:0005964">
    <property type="term" value="C:phosphorylase kinase complex"/>
    <property type="evidence" value="ECO:0007669"/>
    <property type="project" value="TreeGrafter"/>
</dbReference>
<feature type="region of interest" description="Disordered" evidence="13">
    <location>
        <begin position="1335"/>
        <end position="1355"/>
    </location>
</feature>